<evidence type="ECO:0000256" key="3">
    <source>
        <dbReference type="ARBA" id="ARBA00007592"/>
    </source>
</evidence>
<comment type="similarity">
    <text evidence="3 12 13">Belongs to the DapA family.</text>
</comment>
<dbReference type="InterPro" id="IPR013785">
    <property type="entry name" value="Aldolase_TIM"/>
</dbReference>
<comment type="caution">
    <text evidence="12">Was originally thought to be a dihydrodipicolinate synthase (DHDPS), catalyzing the condensation of (S)-aspartate-beta-semialdehyde [(S)-ASA] and pyruvate to dihydrodipicolinate (DHDP). However, it was shown in E.coli that the product of the enzymatic reaction is not dihydrodipicolinate but in fact (4S)-4-hydroxy-2,3,4,5-tetrahydro-(2S)-dipicolinic acid (HTPA), and that the consecutive dehydration reaction leading to DHDP is not spontaneous but catalyzed by DapB.</text>
</comment>
<feature type="active site" description="Schiff-base intermediate with substrate" evidence="12 14">
    <location>
        <position position="184"/>
    </location>
</feature>
<keyword evidence="9 12" id="KW-0456">Lyase</keyword>
<evidence type="ECO:0000256" key="12">
    <source>
        <dbReference type="HAMAP-Rule" id="MF_00418"/>
    </source>
</evidence>
<dbReference type="SUPFAM" id="SSF51569">
    <property type="entry name" value="Aldolase"/>
    <property type="match status" value="1"/>
</dbReference>
<evidence type="ECO:0000256" key="14">
    <source>
        <dbReference type="PIRSR" id="PIRSR001365-1"/>
    </source>
</evidence>
<feature type="region of interest" description="Disordered" evidence="16">
    <location>
        <begin position="312"/>
        <end position="340"/>
    </location>
</feature>
<dbReference type="InterPro" id="IPR002220">
    <property type="entry name" value="DapA-like"/>
</dbReference>
<comment type="pathway">
    <text evidence="2 12">Amino-acid biosynthesis; L-lysine biosynthesis via DAP pathway; (S)-tetrahydrodipicolinate from L-aspartate: step 3/4.</text>
</comment>
<dbReference type="EMBL" id="LQBL01000008">
    <property type="protein sequence ID" value="KUG57110.1"/>
    <property type="molecule type" value="Genomic_DNA"/>
</dbReference>
<evidence type="ECO:0000256" key="8">
    <source>
        <dbReference type="ARBA" id="ARBA00023154"/>
    </source>
</evidence>
<evidence type="ECO:0000256" key="13">
    <source>
        <dbReference type="PIRNR" id="PIRNR001365"/>
    </source>
</evidence>
<comment type="subcellular location">
    <subcellularLocation>
        <location evidence="12">Cytoplasm</location>
    </subcellularLocation>
</comment>
<dbReference type="InterPro" id="IPR005263">
    <property type="entry name" value="DapA"/>
</dbReference>
<comment type="function">
    <text evidence="1 12">Catalyzes the condensation of (S)-aspartate-beta-semialdehyde [(S)-ASA] and pyruvate to 4-hydroxy-tetrahydrodipicolinate (HTPA).</text>
</comment>
<evidence type="ECO:0000256" key="4">
    <source>
        <dbReference type="ARBA" id="ARBA00012086"/>
    </source>
</evidence>
<evidence type="ECO:0000256" key="5">
    <source>
        <dbReference type="ARBA" id="ARBA00022490"/>
    </source>
</evidence>
<dbReference type="PIRSF" id="PIRSF001365">
    <property type="entry name" value="DHDPS"/>
    <property type="match status" value="1"/>
</dbReference>
<dbReference type="PANTHER" id="PTHR12128:SF66">
    <property type="entry name" value="4-HYDROXY-2-OXOGLUTARATE ALDOLASE, MITOCHONDRIAL"/>
    <property type="match status" value="1"/>
</dbReference>
<dbReference type="SMART" id="SM01130">
    <property type="entry name" value="DHDPS"/>
    <property type="match status" value="1"/>
</dbReference>
<evidence type="ECO:0000256" key="15">
    <source>
        <dbReference type="PIRSR" id="PIRSR001365-2"/>
    </source>
</evidence>
<evidence type="ECO:0000256" key="7">
    <source>
        <dbReference type="ARBA" id="ARBA00022915"/>
    </source>
</evidence>
<feature type="site" description="Part of a proton relay during catalysis" evidence="12">
    <location>
        <position position="63"/>
    </location>
</feature>
<dbReference type="GO" id="GO:0019877">
    <property type="term" value="P:diaminopimelate biosynthetic process"/>
    <property type="evidence" value="ECO:0007669"/>
    <property type="project" value="UniProtKB-UniRule"/>
</dbReference>
<evidence type="ECO:0000256" key="9">
    <source>
        <dbReference type="ARBA" id="ARBA00023239"/>
    </source>
</evidence>
<feature type="site" description="Part of a proton relay during catalysis" evidence="12">
    <location>
        <position position="129"/>
    </location>
</feature>
<dbReference type="Gene3D" id="3.20.20.70">
    <property type="entry name" value="Aldolase class I"/>
    <property type="match status" value="1"/>
</dbReference>
<protein>
    <recommendedName>
        <fullName evidence="4 12">4-hydroxy-tetrahydrodipicolinate synthase</fullName>
        <shortName evidence="12">HTPA synthase</shortName>
        <ecNumber evidence="4 12">4.3.3.7</ecNumber>
    </recommendedName>
</protein>
<feature type="binding site" evidence="12 15">
    <location>
        <position position="64"/>
    </location>
    <ligand>
        <name>pyruvate</name>
        <dbReference type="ChEBI" id="CHEBI:15361"/>
    </ligand>
</feature>
<dbReference type="PROSITE" id="PS00666">
    <property type="entry name" value="DHDPS_2"/>
    <property type="match status" value="1"/>
</dbReference>
<feature type="binding site" evidence="12 15">
    <location>
        <position position="226"/>
    </location>
    <ligand>
        <name>pyruvate</name>
        <dbReference type="ChEBI" id="CHEBI:15361"/>
    </ligand>
</feature>
<dbReference type="InterPro" id="IPR020625">
    <property type="entry name" value="Schiff_base-form_aldolases_AS"/>
</dbReference>
<keyword evidence="7 12" id="KW-0220">Diaminopimelate biosynthesis</keyword>
<dbReference type="OrthoDB" id="9782828at2"/>
<dbReference type="STRING" id="767452.AVL62_15055"/>
<keyword evidence="6 12" id="KW-0028">Amino-acid biosynthesis</keyword>
<comment type="caution">
    <text evidence="17">The sequence shown here is derived from an EMBL/GenBank/DDBJ whole genome shotgun (WGS) entry which is preliminary data.</text>
</comment>
<dbReference type="CDD" id="cd00950">
    <property type="entry name" value="DHDPS"/>
    <property type="match status" value="1"/>
</dbReference>
<dbReference type="PANTHER" id="PTHR12128">
    <property type="entry name" value="DIHYDRODIPICOLINATE SYNTHASE"/>
    <property type="match status" value="1"/>
</dbReference>
<evidence type="ECO:0000256" key="1">
    <source>
        <dbReference type="ARBA" id="ARBA00003294"/>
    </source>
</evidence>
<keyword evidence="18" id="KW-1185">Reference proteome</keyword>
<feature type="active site" description="Proton donor/acceptor" evidence="12 14">
    <location>
        <position position="156"/>
    </location>
</feature>
<evidence type="ECO:0000313" key="17">
    <source>
        <dbReference type="EMBL" id="KUG57110.1"/>
    </source>
</evidence>
<accession>A0A0W8IAV9</accession>
<dbReference type="GO" id="GO:0005829">
    <property type="term" value="C:cytosol"/>
    <property type="evidence" value="ECO:0007669"/>
    <property type="project" value="TreeGrafter"/>
</dbReference>
<dbReference type="GO" id="GO:0008840">
    <property type="term" value="F:4-hydroxy-tetrahydrodipicolinate synthase activity"/>
    <property type="evidence" value="ECO:0007669"/>
    <property type="project" value="UniProtKB-UniRule"/>
</dbReference>
<reference evidence="17 18" key="1">
    <citation type="submission" date="2015-12" db="EMBL/GenBank/DDBJ databases">
        <title>Serinicoccus chungangenesis strain CD08_5 genome sequencing and assembly.</title>
        <authorList>
            <person name="Chander A.M."/>
            <person name="Kaur G."/>
            <person name="Nair G.R."/>
            <person name="Dhawan D.K."/>
            <person name="Kochhar R.K."/>
            <person name="Mayilraj S."/>
            <person name="Bhadada S.K."/>
        </authorList>
    </citation>
    <scope>NUCLEOTIDE SEQUENCE [LARGE SCALE GENOMIC DNA]</scope>
    <source>
        <strain evidence="17 18">CD08_5</strain>
    </source>
</reference>
<keyword evidence="10 12" id="KW-0704">Schiff base</keyword>
<dbReference type="EC" id="4.3.3.7" evidence="4 12"/>
<evidence type="ECO:0000256" key="2">
    <source>
        <dbReference type="ARBA" id="ARBA00005120"/>
    </source>
</evidence>
<proteinExistence type="inferred from homology"/>
<name>A0A0W8IAV9_9MICO</name>
<dbReference type="UniPathway" id="UPA00034">
    <property type="reaction ID" value="UER00017"/>
</dbReference>
<keyword evidence="8 12" id="KW-0457">Lysine biosynthesis</keyword>
<evidence type="ECO:0000256" key="11">
    <source>
        <dbReference type="ARBA" id="ARBA00047836"/>
    </source>
</evidence>
<dbReference type="NCBIfam" id="TIGR00674">
    <property type="entry name" value="dapA"/>
    <property type="match status" value="1"/>
</dbReference>
<keyword evidence="5 12" id="KW-0963">Cytoplasm</keyword>
<dbReference type="PRINTS" id="PR00146">
    <property type="entry name" value="DHPICSNTHASE"/>
</dbReference>
<evidence type="ECO:0000256" key="10">
    <source>
        <dbReference type="ARBA" id="ARBA00023270"/>
    </source>
</evidence>
<comment type="catalytic activity">
    <reaction evidence="11 12">
        <text>L-aspartate 4-semialdehyde + pyruvate = (2S,4S)-4-hydroxy-2,3,4,5-tetrahydrodipicolinate + H2O + H(+)</text>
        <dbReference type="Rhea" id="RHEA:34171"/>
        <dbReference type="ChEBI" id="CHEBI:15361"/>
        <dbReference type="ChEBI" id="CHEBI:15377"/>
        <dbReference type="ChEBI" id="CHEBI:15378"/>
        <dbReference type="ChEBI" id="CHEBI:67139"/>
        <dbReference type="ChEBI" id="CHEBI:537519"/>
        <dbReference type="EC" id="4.3.3.7"/>
    </reaction>
</comment>
<evidence type="ECO:0000256" key="6">
    <source>
        <dbReference type="ARBA" id="ARBA00022605"/>
    </source>
</evidence>
<dbReference type="Proteomes" id="UP000054837">
    <property type="component" value="Unassembled WGS sequence"/>
</dbReference>
<dbReference type="GO" id="GO:0009089">
    <property type="term" value="P:lysine biosynthetic process via diaminopimelate"/>
    <property type="evidence" value="ECO:0007669"/>
    <property type="project" value="UniProtKB-UniRule"/>
</dbReference>
<organism evidence="17 18">
    <name type="scientific">Serinicoccus chungangensis</name>
    <dbReference type="NCBI Taxonomy" id="767452"/>
    <lineage>
        <taxon>Bacteria</taxon>
        <taxon>Bacillati</taxon>
        <taxon>Actinomycetota</taxon>
        <taxon>Actinomycetes</taxon>
        <taxon>Micrococcales</taxon>
        <taxon>Ornithinimicrobiaceae</taxon>
        <taxon>Serinicoccus</taxon>
    </lineage>
</organism>
<dbReference type="Pfam" id="PF00701">
    <property type="entry name" value="DHDPS"/>
    <property type="match status" value="1"/>
</dbReference>
<dbReference type="AlphaFoldDB" id="A0A0W8IAV9"/>
<dbReference type="HAMAP" id="MF_00418">
    <property type="entry name" value="DapA"/>
    <property type="match status" value="1"/>
</dbReference>
<sequence length="340" mass="35183">MSTSLTAAPFTGLGVALATPFTTGTDAVGGSRKPAVDHDAFGRLVEHVIADGRGIDWLVVLGSTGEAATVTDVERHALVRQAVELARRDDRRIPVVVGVGHNDTERTCELAGQAAAAGADALLVVTPFYNKPQVSGLVAHYRAVADAAPGLPIIAYNVPGRTGCNITPEALRAIWEIDQVVAIKESSGDLRQIARMCQEAPQGRAVLAGDDDLALAGIAVGAQGLVSVCANVVPTETRRLVHAAMAGDLPLARESAALLAPTMAAMFAETNPVPVKAALACLGLATAQVRLPLSPAEPDTWSQVQTALADLQTSRRSDSASIGRLPERVAVPHDTSALAS</sequence>
<evidence type="ECO:0000256" key="16">
    <source>
        <dbReference type="SAM" id="MobiDB-lite"/>
    </source>
</evidence>
<evidence type="ECO:0000313" key="18">
    <source>
        <dbReference type="Proteomes" id="UP000054837"/>
    </source>
</evidence>
<gene>
    <name evidence="12" type="primary">dapA</name>
    <name evidence="17" type="ORF">AVL62_15055</name>
</gene>
<comment type="subunit">
    <text evidence="12">Homotetramer; dimer of dimers.</text>
</comment>
<dbReference type="RefSeq" id="WP_058890396.1">
    <property type="nucleotide sequence ID" value="NZ_LQBL01000008.1"/>
</dbReference>